<dbReference type="AlphaFoldDB" id="A0A9P5XVR8"/>
<organism evidence="3 4">
    <name type="scientific">Collybia nuda</name>
    <dbReference type="NCBI Taxonomy" id="64659"/>
    <lineage>
        <taxon>Eukaryota</taxon>
        <taxon>Fungi</taxon>
        <taxon>Dikarya</taxon>
        <taxon>Basidiomycota</taxon>
        <taxon>Agaricomycotina</taxon>
        <taxon>Agaricomycetes</taxon>
        <taxon>Agaricomycetidae</taxon>
        <taxon>Agaricales</taxon>
        <taxon>Tricholomatineae</taxon>
        <taxon>Clitocybaceae</taxon>
        <taxon>Collybia</taxon>
    </lineage>
</organism>
<evidence type="ECO:0000313" key="4">
    <source>
        <dbReference type="Proteomes" id="UP000807353"/>
    </source>
</evidence>
<comment type="caution">
    <text evidence="3">The sequence shown here is derived from an EMBL/GenBank/DDBJ whole genome shotgun (WGS) entry which is preliminary data.</text>
</comment>
<proteinExistence type="predicted"/>
<name>A0A9P5XVR8_9AGAR</name>
<keyword evidence="4" id="KW-1185">Reference proteome</keyword>
<dbReference type="EMBL" id="MU150335">
    <property type="protein sequence ID" value="KAF9458627.1"/>
    <property type="molecule type" value="Genomic_DNA"/>
</dbReference>
<keyword evidence="2" id="KW-1133">Transmembrane helix</keyword>
<feature type="compositionally biased region" description="Low complexity" evidence="1">
    <location>
        <begin position="112"/>
        <end position="121"/>
    </location>
</feature>
<feature type="transmembrane region" description="Helical" evidence="2">
    <location>
        <begin position="168"/>
        <end position="190"/>
    </location>
</feature>
<feature type="compositionally biased region" description="Basic and acidic residues" evidence="1">
    <location>
        <begin position="250"/>
        <end position="259"/>
    </location>
</feature>
<accession>A0A9P5XVR8</accession>
<feature type="compositionally biased region" description="Polar residues" evidence="1">
    <location>
        <begin position="122"/>
        <end position="139"/>
    </location>
</feature>
<reference evidence="3" key="1">
    <citation type="submission" date="2020-11" db="EMBL/GenBank/DDBJ databases">
        <authorList>
            <consortium name="DOE Joint Genome Institute"/>
            <person name="Ahrendt S."/>
            <person name="Riley R."/>
            <person name="Andreopoulos W."/>
            <person name="Labutti K."/>
            <person name="Pangilinan J."/>
            <person name="Ruiz-Duenas F.J."/>
            <person name="Barrasa J.M."/>
            <person name="Sanchez-Garcia M."/>
            <person name="Camarero S."/>
            <person name="Miyauchi S."/>
            <person name="Serrano A."/>
            <person name="Linde D."/>
            <person name="Babiker R."/>
            <person name="Drula E."/>
            <person name="Ayuso-Fernandez I."/>
            <person name="Pacheco R."/>
            <person name="Padilla G."/>
            <person name="Ferreira P."/>
            <person name="Barriuso J."/>
            <person name="Kellner H."/>
            <person name="Castanera R."/>
            <person name="Alfaro M."/>
            <person name="Ramirez L."/>
            <person name="Pisabarro A.G."/>
            <person name="Kuo A."/>
            <person name="Tritt A."/>
            <person name="Lipzen A."/>
            <person name="He G."/>
            <person name="Yan M."/>
            <person name="Ng V."/>
            <person name="Cullen D."/>
            <person name="Martin F."/>
            <person name="Rosso M.-N."/>
            <person name="Henrissat B."/>
            <person name="Hibbett D."/>
            <person name="Martinez A.T."/>
            <person name="Grigoriev I.V."/>
        </authorList>
    </citation>
    <scope>NUCLEOTIDE SEQUENCE</scope>
    <source>
        <strain evidence="3">CBS 247.69</strain>
    </source>
</reference>
<keyword evidence="2" id="KW-0812">Transmembrane</keyword>
<feature type="region of interest" description="Disordered" evidence="1">
    <location>
        <begin position="428"/>
        <end position="457"/>
    </location>
</feature>
<evidence type="ECO:0000313" key="3">
    <source>
        <dbReference type="EMBL" id="KAF9458627.1"/>
    </source>
</evidence>
<protein>
    <submittedName>
        <fullName evidence="3">Uncharacterized protein</fullName>
    </submittedName>
</protein>
<feature type="region of interest" description="Disordered" evidence="1">
    <location>
        <begin position="250"/>
        <end position="286"/>
    </location>
</feature>
<evidence type="ECO:0000256" key="1">
    <source>
        <dbReference type="SAM" id="MobiDB-lite"/>
    </source>
</evidence>
<evidence type="ECO:0000256" key="2">
    <source>
        <dbReference type="SAM" id="Phobius"/>
    </source>
</evidence>
<gene>
    <name evidence="3" type="ORF">BDZ94DRAFT_82691</name>
</gene>
<dbReference type="Proteomes" id="UP000807353">
    <property type="component" value="Unassembled WGS sequence"/>
</dbReference>
<keyword evidence="2" id="KW-0472">Membrane</keyword>
<feature type="region of interest" description="Disordered" evidence="1">
    <location>
        <begin position="108"/>
        <end position="139"/>
    </location>
</feature>
<sequence length="457" mass="49751">MIHKKRHQAHGQLAQPSKIHEEYVPVISHTQSLLGTATARINPRFDLSDVPLTTYLPPTPPFHSRPLVRPSFLSQLEPHVSLSSDSGQLWFPPSISSTSQPTFITQPFGPVSSNTPTSTSTLRAESSTPHFPSDGFTSSSPVSIRLPTMTFTAIQQTVTPFFQRTGTVAGVFTAVGIIIASLIIAIIVLIRRLRRAKIAVLGVTVPAPKMDVADESKIIKDEHRSVPPEGSSPNASMELLYSRSREHKTITNRDDHSSDDTVVGNSRAGNDIRDVEEGNEGNQPCTGEEGYAENIFRRQSSALSWSVCSEHSTTILGEDDRAPAFPLLPDLRRLPLGKGGPGHGDMPRLSLPGLDCNAHTHPAYRDSMKSEISPSAYMPSSRRASGMTLYADTVRSASPVHGAHDLHRNTTTKSTRSFRTAYDPSYWNPGTMPSMPPPAWGQRNGNLKAETTDLGPT</sequence>